<dbReference type="Pfam" id="PF01613">
    <property type="entry name" value="Flavin_Reduct"/>
    <property type="match status" value="1"/>
</dbReference>
<accession>A0A1B4XG22</accession>
<dbReference type="AlphaFoldDB" id="A0A1B4XG22"/>
<dbReference type="InterPro" id="IPR002563">
    <property type="entry name" value="Flavin_Rdtase-like_dom"/>
</dbReference>
<feature type="domain" description="Flavin reductase like" evidence="4">
    <location>
        <begin position="12"/>
        <end position="163"/>
    </location>
</feature>
<evidence type="ECO:0000259" key="4">
    <source>
        <dbReference type="SMART" id="SM00903"/>
    </source>
</evidence>
<dbReference type="KEGG" id="slim:SCL_1428"/>
<evidence type="ECO:0000256" key="3">
    <source>
        <dbReference type="ARBA" id="ARBA00038054"/>
    </source>
</evidence>
<dbReference type="GO" id="GO:0016646">
    <property type="term" value="F:oxidoreductase activity, acting on the CH-NH group of donors, NAD or NADP as acceptor"/>
    <property type="evidence" value="ECO:0007669"/>
    <property type="project" value="UniProtKB-ARBA"/>
</dbReference>
<dbReference type="SMART" id="SM00903">
    <property type="entry name" value="Flavin_Reduct"/>
    <property type="match status" value="1"/>
</dbReference>
<evidence type="ECO:0000256" key="1">
    <source>
        <dbReference type="ARBA" id="ARBA00001917"/>
    </source>
</evidence>
<dbReference type="EMBL" id="AP014879">
    <property type="protein sequence ID" value="BAV33739.1"/>
    <property type="molecule type" value="Genomic_DNA"/>
</dbReference>
<proteinExistence type="inferred from homology"/>
<dbReference type="Gene3D" id="2.30.110.10">
    <property type="entry name" value="Electron Transport, Fmn-binding Protein, Chain A"/>
    <property type="match status" value="1"/>
</dbReference>
<name>A0A1B4XG22_9GAMM</name>
<dbReference type="InterPro" id="IPR012349">
    <property type="entry name" value="Split_barrel_FMN-bd"/>
</dbReference>
<dbReference type="FunCoup" id="A0A1B4XG22">
    <property type="interactions" value="39"/>
</dbReference>
<dbReference type="RefSeq" id="WP_096361888.1">
    <property type="nucleotide sequence ID" value="NZ_AP014879.1"/>
</dbReference>
<keyword evidence="2" id="KW-0285">Flavoprotein</keyword>
<evidence type="ECO:0000313" key="5">
    <source>
        <dbReference type="EMBL" id="BAV33739.1"/>
    </source>
</evidence>
<protein>
    <submittedName>
        <fullName evidence="5">Flavin reductase</fullName>
    </submittedName>
</protein>
<gene>
    <name evidence="5" type="ORF">SCL_1428</name>
</gene>
<dbReference type="Proteomes" id="UP000243180">
    <property type="component" value="Chromosome"/>
</dbReference>
<comment type="cofactor">
    <cofactor evidence="1">
        <name>FMN</name>
        <dbReference type="ChEBI" id="CHEBI:58210"/>
    </cofactor>
</comment>
<organism evidence="5 6">
    <name type="scientific">Sulfuricaulis limicola</name>
    <dbReference type="NCBI Taxonomy" id="1620215"/>
    <lineage>
        <taxon>Bacteria</taxon>
        <taxon>Pseudomonadati</taxon>
        <taxon>Pseudomonadota</taxon>
        <taxon>Gammaproteobacteria</taxon>
        <taxon>Acidiferrobacterales</taxon>
        <taxon>Acidiferrobacteraceae</taxon>
        <taxon>Sulfuricaulis</taxon>
    </lineage>
</organism>
<dbReference type="InterPro" id="IPR052174">
    <property type="entry name" value="Flavoredoxin"/>
</dbReference>
<dbReference type="InParanoid" id="A0A1B4XG22"/>
<dbReference type="OrthoDB" id="9792436at2"/>
<comment type="similarity">
    <text evidence="3">Belongs to the flavoredoxin family.</text>
</comment>
<keyword evidence="6" id="KW-1185">Reference proteome</keyword>
<evidence type="ECO:0000256" key="2">
    <source>
        <dbReference type="ARBA" id="ARBA00022630"/>
    </source>
</evidence>
<dbReference type="PANTHER" id="PTHR43567">
    <property type="entry name" value="FLAVOREDOXIN-RELATED-RELATED"/>
    <property type="match status" value="1"/>
</dbReference>
<dbReference type="PANTHER" id="PTHR43567:SF1">
    <property type="entry name" value="FLAVOREDOXIN"/>
    <property type="match status" value="1"/>
</dbReference>
<dbReference type="SUPFAM" id="SSF50475">
    <property type="entry name" value="FMN-binding split barrel"/>
    <property type="match status" value="1"/>
</dbReference>
<sequence>MKKPYPLPKVYGLLEPGPVVLVTTAQKGRANVMTLSWLTMMDFEPPLIGMVLSDRNYSFAALKATKQCVINIPTVELGKKVVAVGNSSGRRLDKFAAFGLTPRPAKRVAPPLIEECYASLECRVTDAHLARKYNFFVLEVLQAWIDPARKHPRMLHHLGRGRFVVDGRTITLPSKMK</sequence>
<reference evidence="5 6" key="1">
    <citation type="submission" date="2015-05" db="EMBL/GenBank/DDBJ databases">
        <title>Complete genome sequence of a sulfur-oxidizing gammaproteobacterium strain HA5.</title>
        <authorList>
            <person name="Miura A."/>
            <person name="Kojima H."/>
            <person name="Fukui M."/>
        </authorList>
    </citation>
    <scope>NUCLEOTIDE SEQUENCE [LARGE SCALE GENOMIC DNA]</scope>
    <source>
        <strain evidence="5 6">HA5</strain>
    </source>
</reference>
<dbReference type="GO" id="GO:0010181">
    <property type="term" value="F:FMN binding"/>
    <property type="evidence" value="ECO:0007669"/>
    <property type="project" value="InterPro"/>
</dbReference>
<evidence type="ECO:0000313" key="6">
    <source>
        <dbReference type="Proteomes" id="UP000243180"/>
    </source>
</evidence>